<protein>
    <submittedName>
        <fullName evidence="1">Uncharacterized protein</fullName>
    </submittedName>
</protein>
<dbReference type="STRING" id="290512.Paes_1325"/>
<sequence length="448" mass="50604">MQAEKYLFSTTALVGRFLRNRAVERLFSGKSREAAVALADALEKNHPEADAIFRRLLQLRHDREPVMHTALWNYWKSHRFEELLKREYASASFQSDFLRALEAMPESDWGNGLLFALWSLLDRDEIADIIESGGRHAPALEMDALFGLVRSRPERYLNLEDPDYSIFEKAWLAASAAQRQRISLTVLNSQDPRLIAAYDHAVRDQHDPQLVIEALKLCGDHDLLFERLQGLQFNGALEVIAFWAESGVRPKNSSRAAIVEQAVALYRELAGLLPGSRSVVPQGTRDLFSFWVERYQTDESILQDLSGSDPFRRAGALYCGAQRGVIPRNRVQEISVNGTWLEKLALQYLFNAPDAGARNEHVLWLRPQDNVVAGILSMRLPGTLEESSRLSGKIQKASGGDKLYLQKLLQLLTLLQGYFLRGLITVDSSDDASEHNAVETEEVTDVEW</sequence>
<accession>B4S8G3</accession>
<keyword evidence="2" id="KW-1185">Reference proteome</keyword>
<name>B4S8G3_PROA2</name>
<dbReference type="RefSeq" id="WP_012505884.1">
    <property type="nucleotide sequence ID" value="NC_011059.1"/>
</dbReference>
<organism evidence="1 2">
    <name type="scientific">Prosthecochloris aestuarii (strain DSM 271 / SK 413)</name>
    <dbReference type="NCBI Taxonomy" id="290512"/>
    <lineage>
        <taxon>Bacteria</taxon>
        <taxon>Pseudomonadati</taxon>
        <taxon>Chlorobiota</taxon>
        <taxon>Chlorobiia</taxon>
        <taxon>Chlorobiales</taxon>
        <taxon>Chlorobiaceae</taxon>
        <taxon>Prosthecochloris</taxon>
    </lineage>
</organism>
<dbReference type="eggNOG" id="ENOG502ZAD3">
    <property type="taxonomic scope" value="Bacteria"/>
</dbReference>
<proteinExistence type="predicted"/>
<evidence type="ECO:0000313" key="2">
    <source>
        <dbReference type="Proteomes" id="UP000002725"/>
    </source>
</evidence>
<dbReference type="Proteomes" id="UP000002725">
    <property type="component" value="Chromosome"/>
</dbReference>
<dbReference type="HOGENOM" id="CLU_606486_0_0_10"/>
<dbReference type="AlphaFoldDB" id="B4S8G3"/>
<reference evidence="1" key="1">
    <citation type="submission" date="2008-06" db="EMBL/GenBank/DDBJ databases">
        <title>Complete sequence of chromosome of Prosthecochloris aestuarii DSM 271.</title>
        <authorList>
            <consortium name="US DOE Joint Genome Institute"/>
            <person name="Lucas S."/>
            <person name="Copeland A."/>
            <person name="Lapidus A."/>
            <person name="Glavina del Rio T."/>
            <person name="Dalin E."/>
            <person name="Tice H."/>
            <person name="Bruce D."/>
            <person name="Goodwin L."/>
            <person name="Pitluck S."/>
            <person name="Schmutz J."/>
            <person name="Larimer F."/>
            <person name="Land M."/>
            <person name="Hauser L."/>
            <person name="Kyrpides N."/>
            <person name="Anderson I."/>
            <person name="Liu Z."/>
            <person name="Li T."/>
            <person name="Zhao F."/>
            <person name="Overmann J."/>
            <person name="Bryant D.A."/>
            <person name="Richardson P."/>
        </authorList>
    </citation>
    <scope>NUCLEOTIDE SEQUENCE [LARGE SCALE GENOMIC DNA]</scope>
    <source>
        <strain evidence="1">DSM 271</strain>
    </source>
</reference>
<dbReference type="KEGG" id="paa:Paes_1325"/>
<dbReference type="EMBL" id="CP001108">
    <property type="protein sequence ID" value="ACF46350.1"/>
    <property type="molecule type" value="Genomic_DNA"/>
</dbReference>
<evidence type="ECO:0000313" key="1">
    <source>
        <dbReference type="EMBL" id="ACF46350.1"/>
    </source>
</evidence>
<gene>
    <name evidence="1" type="ordered locus">Paes_1325</name>
</gene>